<dbReference type="EMBL" id="BLLG01000006">
    <property type="protein sequence ID" value="GFH36628.1"/>
    <property type="molecule type" value="Genomic_DNA"/>
</dbReference>
<evidence type="ECO:0000313" key="2">
    <source>
        <dbReference type="EMBL" id="GFH36628.1"/>
    </source>
</evidence>
<sequence>MNQFTVTAPVAKFTGESCGVAFKGGTGTVSDASKEGRSAIEYFRRRGYTLTPVETEPEPEQEPDTTPDPDHGPNLPPFNPSEYNADEVIAYLDSLDIEDAASQAEHERVIAAEQDGKNRKTITEKGTSA</sequence>
<reference evidence="2 3" key="1">
    <citation type="submission" date="2020-02" db="EMBL/GenBank/DDBJ databases">
        <title>Whole Genome Shotgun Sequence of Streptomyces sp. strain CWH03.</title>
        <authorList>
            <person name="Dohra H."/>
            <person name="Kodani S."/>
            <person name="Yamamura H."/>
        </authorList>
    </citation>
    <scope>NUCLEOTIDE SEQUENCE [LARGE SCALE GENOMIC DNA]</scope>
    <source>
        <strain evidence="2 3">CWH03</strain>
    </source>
</reference>
<dbReference type="RefSeq" id="WP_173264463.1">
    <property type="nucleotide sequence ID" value="NZ_BLLG01000006.1"/>
</dbReference>
<feature type="region of interest" description="Disordered" evidence="1">
    <location>
        <begin position="110"/>
        <end position="129"/>
    </location>
</feature>
<accession>A0A6A0AVB2</accession>
<feature type="compositionally biased region" description="Acidic residues" evidence="1">
    <location>
        <begin position="55"/>
        <end position="67"/>
    </location>
</feature>
<protein>
    <submittedName>
        <fullName evidence="2">Uncharacterized protein</fullName>
    </submittedName>
</protein>
<proteinExistence type="predicted"/>
<evidence type="ECO:0000313" key="3">
    <source>
        <dbReference type="Proteomes" id="UP000484988"/>
    </source>
</evidence>
<comment type="caution">
    <text evidence="2">The sequence shown here is derived from an EMBL/GenBank/DDBJ whole genome shotgun (WGS) entry which is preliminary data.</text>
</comment>
<feature type="compositionally biased region" description="Basic and acidic residues" evidence="1">
    <location>
        <begin position="110"/>
        <end position="123"/>
    </location>
</feature>
<name>A0A6A0AVB2_9ACTN</name>
<gene>
    <name evidence="2" type="ORF">SCWH03_28590</name>
</gene>
<dbReference type="Proteomes" id="UP000484988">
    <property type="component" value="Unassembled WGS sequence"/>
</dbReference>
<feature type="region of interest" description="Disordered" evidence="1">
    <location>
        <begin position="45"/>
        <end position="83"/>
    </location>
</feature>
<keyword evidence="3" id="KW-1185">Reference proteome</keyword>
<organism evidence="2 3">
    <name type="scientific">Streptomyces pacificus</name>
    <dbReference type="NCBI Taxonomy" id="2705029"/>
    <lineage>
        <taxon>Bacteria</taxon>
        <taxon>Bacillati</taxon>
        <taxon>Actinomycetota</taxon>
        <taxon>Actinomycetes</taxon>
        <taxon>Kitasatosporales</taxon>
        <taxon>Streptomycetaceae</taxon>
        <taxon>Streptomyces</taxon>
    </lineage>
</organism>
<dbReference type="AlphaFoldDB" id="A0A6A0AVB2"/>
<evidence type="ECO:0000256" key="1">
    <source>
        <dbReference type="SAM" id="MobiDB-lite"/>
    </source>
</evidence>